<name>D8PH63_9BACT</name>
<reference evidence="2 3" key="1">
    <citation type="journal article" date="2010" name="Proc. Natl. Acad. Sci. U.S.A.">
        <title>A Nitrospira metagenome illuminates the physiology and evolution of globally important nitrite-oxidizing bacteria.</title>
        <authorList>
            <person name="Lucker S."/>
            <person name="Wagner M."/>
            <person name="Maixner F."/>
            <person name="Pelletier E."/>
            <person name="Koch H."/>
            <person name="Vacherie B."/>
            <person name="Rattei T."/>
            <person name="Sinninghe Damste J."/>
            <person name="Spieck E."/>
            <person name="Le Paslier D."/>
            <person name="Daims H."/>
        </authorList>
    </citation>
    <scope>NUCLEOTIDE SEQUENCE [LARGE SCALE GENOMIC DNA]</scope>
</reference>
<dbReference type="STRING" id="330214.NIDE2900"/>
<protein>
    <recommendedName>
        <fullName evidence="1">PilZ domain-containing protein</fullName>
    </recommendedName>
</protein>
<evidence type="ECO:0000259" key="1">
    <source>
        <dbReference type="Pfam" id="PF07238"/>
    </source>
</evidence>
<evidence type="ECO:0000313" key="2">
    <source>
        <dbReference type="EMBL" id="CBK42600.1"/>
    </source>
</evidence>
<proteinExistence type="predicted"/>
<sequence length="132" mass="14173">MRDLSSQNGPVAQDGWDWPTIAASEKHAERLALLRPISYEMSLPNREGGQDGTSAFHGRALSLNISSGGMLILMAQAPLLDQVIKVHVPTPVALAETPTLAEVRWIRKVPFSASGSGASFFVGLKFLFSAGR</sequence>
<dbReference type="KEGG" id="nde:NIDE2900"/>
<dbReference type="HOGENOM" id="CLU_1913264_0_0_0"/>
<dbReference type="Proteomes" id="UP000001660">
    <property type="component" value="Chromosome"/>
</dbReference>
<dbReference type="EMBL" id="FP929003">
    <property type="protein sequence ID" value="CBK42600.1"/>
    <property type="molecule type" value="Genomic_DNA"/>
</dbReference>
<keyword evidence="3" id="KW-1185">Reference proteome</keyword>
<dbReference type="Pfam" id="PF07238">
    <property type="entry name" value="PilZ"/>
    <property type="match status" value="1"/>
</dbReference>
<organism evidence="2 3">
    <name type="scientific">Nitrospira defluvii</name>
    <dbReference type="NCBI Taxonomy" id="330214"/>
    <lineage>
        <taxon>Bacteria</taxon>
        <taxon>Pseudomonadati</taxon>
        <taxon>Nitrospirota</taxon>
        <taxon>Nitrospiria</taxon>
        <taxon>Nitrospirales</taxon>
        <taxon>Nitrospiraceae</taxon>
        <taxon>Nitrospira</taxon>
    </lineage>
</organism>
<evidence type="ECO:0000313" key="3">
    <source>
        <dbReference type="Proteomes" id="UP000001660"/>
    </source>
</evidence>
<gene>
    <name evidence="2" type="ORF">NIDE2900</name>
</gene>
<dbReference type="OrthoDB" id="9799463at2"/>
<accession>D8PH63</accession>
<feature type="domain" description="PilZ" evidence="1">
    <location>
        <begin position="56"/>
        <end position="111"/>
    </location>
</feature>
<dbReference type="AlphaFoldDB" id="D8PH63"/>
<dbReference type="InterPro" id="IPR009875">
    <property type="entry name" value="PilZ_domain"/>
</dbReference>
<dbReference type="GO" id="GO:0035438">
    <property type="term" value="F:cyclic-di-GMP binding"/>
    <property type="evidence" value="ECO:0007669"/>
    <property type="project" value="InterPro"/>
</dbReference>